<dbReference type="Gramene" id="A09p39860.2_BraZ1">
    <property type="protein sequence ID" value="A09p39860.2_BraZ1.CDS"/>
    <property type="gene ID" value="A09g39860.2_BraZ1"/>
</dbReference>
<dbReference type="EMBL" id="LS974625">
    <property type="protein sequence ID" value="CAG7863519.1"/>
    <property type="molecule type" value="Genomic_DNA"/>
</dbReference>
<proteinExistence type="predicted"/>
<sequence length="73" mass="8230">MVKWRCCSELVQFHWFRSVKVMLDTPSGSPKNCPRAKGGSVQISLSRPGSFFMVKPRSVQVEISSVHTGSRYL</sequence>
<evidence type="ECO:0000313" key="1">
    <source>
        <dbReference type="EMBL" id="CAG7863519.1"/>
    </source>
</evidence>
<gene>
    <name evidence="1" type="ORF">BRAPAZ1V2_A09P39860.2</name>
</gene>
<accession>A0A8D9G0A4</accession>
<organism evidence="1 2">
    <name type="scientific">Brassica campestris</name>
    <name type="common">Field mustard</name>
    <dbReference type="NCBI Taxonomy" id="3711"/>
    <lineage>
        <taxon>Eukaryota</taxon>
        <taxon>Viridiplantae</taxon>
        <taxon>Streptophyta</taxon>
        <taxon>Embryophyta</taxon>
        <taxon>Tracheophyta</taxon>
        <taxon>Spermatophyta</taxon>
        <taxon>Magnoliopsida</taxon>
        <taxon>eudicotyledons</taxon>
        <taxon>Gunneridae</taxon>
        <taxon>Pentapetalae</taxon>
        <taxon>rosids</taxon>
        <taxon>malvids</taxon>
        <taxon>Brassicales</taxon>
        <taxon>Brassicaceae</taxon>
        <taxon>Brassiceae</taxon>
        <taxon>Brassica</taxon>
    </lineage>
</organism>
<name>A0A8D9G0A4_BRACM</name>
<reference evidence="1 2" key="1">
    <citation type="submission" date="2021-07" db="EMBL/GenBank/DDBJ databases">
        <authorList>
            <consortium name="Genoscope - CEA"/>
            <person name="William W."/>
        </authorList>
    </citation>
    <scope>NUCLEOTIDE SEQUENCE [LARGE SCALE GENOMIC DNA]</scope>
</reference>
<protein>
    <submittedName>
        <fullName evidence="1">Uncharacterized protein</fullName>
    </submittedName>
</protein>
<dbReference type="AlphaFoldDB" id="A0A8D9G0A4"/>
<evidence type="ECO:0000313" key="2">
    <source>
        <dbReference type="Proteomes" id="UP000694005"/>
    </source>
</evidence>
<dbReference type="Proteomes" id="UP000694005">
    <property type="component" value="Chromosome A09"/>
</dbReference>